<evidence type="ECO:0000313" key="2">
    <source>
        <dbReference type="Proteomes" id="UP001296873"/>
    </source>
</evidence>
<keyword evidence="2" id="KW-1185">Reference proteome</keyword>
<dbReference type="Proteomes" id="UP001296873">
    <property type="component" value="Unassembled WGS sequence"/>
</dbReference>
<evidence type="ECO:0000313" key="1">
    <source>
        <dbReference type="EMBL" id="MBK1670080.1"/>
    </source>
</evidence>
<gene>
    <name evidence="1" type="ORF">CKO28_18760</name>
</gene>
<name>A0ABS1DHY2_9PROT</name>
<protein>
    <submittedName>
        <fullName evidence="1">Uncharacterized protein</fullName>
    </submittedName>
</protein>
<reference evidence="1 2" key="1">
    <citation type="journal article" date="2020" name="Microorganisms">
        <title>Osmotic Adaptation and Compatible Solute Biosynthesis of Phototrophic Bacteria as Revealed from Genome Analyses.</title>
        <authorList>
            <person name="Imhoff J.F."/>
            <person name="Rahn T."/>
            <person name="Kunzel S."/>
            <person name="Keller A."/>
            <person name="Neulinger S.C."/>
        </authorList>
    </citation>
    <scope>NUCLEOTIDE SEQUENCE [LARGE SCALE GENOMIC DNA]</scope>
    <source>
        <strain evidence="1 2">DSM 9895</strain>
    </source>
</reference>
<dbReference type="EMBL" id="NRRL01000074">
    <property type="protein sequence ID" value="MBK1670080.1"/>
    <property type="molecule type" value="Genomic_DNA"/>
</dbReference>
<accession>A0ABS1DHY2</accession>
<organism evidence="1 2">
    <name type="scientific">Rhodovibrio sodomensis</name>
    <dbReference type="NCBI Taxonomy" id="1088"/>
    <lineage>
        <taxon>Bacteria</taxon>
        <taxon>Pseudomonadati</taxon>
        <taxon>Pseudomonadota</taxon>
        <taxon>Alphaproteobacteria</taxon>
        <taxon>Rhodospirillales</taxon>
        <taxon>Rhodovibrionaceae</taxon>
        <taxon>Rhodovibrio</taxon>
    </lineage>
</organism>
<dbReference type="RefSeq" id="WP_200342429.1">
    <property type="nucleotide sequence ID" value="NZ_NRRL01000074.1"/>
</dbReference>
<proteinExistence type="predicted"/>
<comment type="caution">
    <text evidence="1">The sequence shown here is derived from an EMBL/GenBank/DDBJ whole genome shotgun (WGS) entry which is preliminary data.</text>
</comment>
<sequence length="237" mass="24863">MNEAQISAIDVRVEGESEMRFPPSGDVVGSVDASADVLFRGRSLGRLAFSIEVRVTADKGGWDWDGGQVALDPENLGKAAREAGLDAVPDCDEVRAALHDAVPGSVLEGLAEEASDGIGESPEAEPQDAMLAAMGDPCEIRDVERDGPRAAFRFRIPVPGTGGSVTGRAEVSSRSIVPGVAATSVDGIQIEDASVLPDAGCDSGEEREFQAEAAMIRYLDAEKYDLPFFAEIRNAAG</sequence>